<feature type="transmembrane region" description="Helical" evidence="1">
    <location>
        <begin position="270"/>
        <end position="291"/>
    </location>
</feature>
<dbReference type="SMART" id="SM00267">
    <property type="entry name" value="GGDEF"/>
    <property type="match status" value="1"/>
</dbReference>
<evidence type="ECO:0000256" key="1">
    <source>
        <dbReference type="SAM" id="Phobius"/>
    </source>
</evidence>
<keyword evidence="1" id="KW-1133">Transmembrane helix</keyword>
<dbReference type="PROSITE" id="PS50887">
    <property type="entry name" value="GGDEF"/>
    <property type="match status" value="1"/>
</dbReference>
<dbReference type="PANTHER" id="PTHR45138">
    <property type="entry name" value="REGULATORY COMPONENTS OF SENSORY TRANSDUCTION SYSTEM"/>
    <property type="match status" value="1"/>
</dbReference>
<sequence>MNGLKEFSPRRTSYADWYRFMILVSAEFMMSFTFLGYVHIEPISITFAYLPILFAGCFLGVGQAVFMGLCFGLASMFKASSYYVMPSDQIFSPFFSGAPLESLLLSLGARMLFGCLVGLLFLGAKRTRHARVWAGAISLIAPKLHSILVYAAMQMLFPDLGYTVANAFRLNLSDILLALLCLLLVEGAWSLHQSKKLRSFSDYLNRAHRAGPQKHKLHWAWVLFLLCILGVVVATTVYFAQRMTYMLGVHGLALSPEAEHDLLHLQIQSLFATLSLCFLLAVCLLIVYHYLSYLEYMGQMDAVTGVMGRKMFLHYCEDALDSKDAIPPRQGCFLFVDVDYFKSINDTLGHPVGDAVLRKVAQALQSAFSTLGGVGRMGGDEFGVLLMGSITEEELRQKLDAFQSGIAAILPAPEKVSCSIGACWFTHPQDIQTIYPQTDRLLYAAKRQGRACYVMGVWQNGHLRVIERAGDLS</sequence>
<reference evidence="3" key="2">
    <citation type="journal article" date="2021" name="PeerJ">
        <title>Extensive microbial diversity within the chicken gut microbiome revealed by metagenomics and culture.</title>
        <authorList>
            <person name="Gilroy R."/>
            <person name="Ravi A."/>
            <person name="Getino M."/>
            <person name="Pursley I."/>
            <person name="Horton D.L."/>
            <person name="Alikhan N.F."/>
            <person name="Baker D."/>
            <person name="Gharbi K."/>
            <person name="Hall N."/>
            <person name="Watson M."/>
            <person name="Adriaenssens E.M."/>
            <person name="Foster-Nyarko E."/>
            <person name="Jarju S."/>
            <person name="Secka A."/>
            <person name="Antonio M."/>
            <person name="Oren A."/>
            <person name="Chaudhuri R.R."/>
            <person name="La Ragione R."/>
            <person name="Hildebrand F."/>
            <person name="Pallen M.J."/>
        </authorList>
    </citation>
    <scope>NUCLEOTIDE SEQUENCE</scope>
    <source>
        <strain evidence="3">CHK183-6373</strain>
    </source>
</reference>
<keyword evidence="1" id="KW-0472">Membrane</keyword>
<feature type="transmembrane region" description="Helical" evidence="1">
    <location>
        <begin position="103"/>
        <end position="123"/>
    </location>
</feature>
<name>A0A9D1P4G7_9FIRM</name>
<dbReference type="InterPro" id="IPR050469">
    <property type="entry name" value="Diguanylate_Cyclase"/>
</dbReference>
<keyword evidence="1" id="KW-0812">Transmembrane</keyword>
<dbReference type="NCBIfam" id="TIGR00254">
    <property type="entry name" value="GGDEF"/>
    <property type="match status" value="1"/>
</dbReference>
<gene>
    <name evidence="3" type="ORF">IAA64_00640</name>
</gene>
<feature type="transmembrane region" description="Helical" evidence="1">
    <location>
        <begin position="130"/>
        <end position="152"/>
    </location>
</feature>
<protein>
    <submittedName>
        <fullName evidence="3">Diguanylate cyclase</fullName>
    </submittedName>
</protein>
<dbReference type="Proteomes" id="UP000886884">
    <property type="component" value="Unassembled WGS sequence"/>
</dbReference>
<dbReference type="InterPro" id="IPR000160">
    <property type="entry name" value="GGDEF_dom"/>
</dbReference>
<dbReference type="InterPro" id="IPR029787">
    <property type="entry name" value="Nucleotide_cyclase"/>
</dbReference>
<dbReference type="PANTHER" id="PTHR45138:SF9">
    <property type="entry name" value="DIGUANYLATE CYCLASE DGCM-RELATED"/>
    <property type="match status" value="1"/>
</dbReference>
<accession>A0A9D1P4G7</accession>
<feature type="transmembrane region" description="Helical" evidence="1">
    <location>
        <begin position="219"/>
        <end position="240"/>
    </location>
</feature>
<evidence type="ECO:0000313" key="3">
    <source>
        <dbReference type="EMBL" id="HIV26448.1"/>
    </source>
</evidence>
<comment type="caution">
    <text evidence="3">The sequence shown here is derived from an EMBL/GenBank/DDBJ whole genome shotgun (WGS) entry which is preliminary data.</text>
</comment>
<dbReference type="InterPro" id="IPR043128">
    <property type="entry name" value="Rev_trsase/Diguanyl_cyclase"/>
</dbReference>
<proteinExistence type="predicted"/>
<dbReference type="GO" id="GO:0052621">
    <property type="term" value="F:diguanylate cyclase activity"/>
    <property type="evidence" value="ECO:0007669"/>
    <property type="project" value="TreeGrafter"/>
</dbReference>
<feature type="transmembrane region" description="Helical" evidence="1">
    <location>
        <begin position="20"/>
        <end position="40"/>
    </location>
</feature>
<dbReference type="Gene3D" id="3.30.70.270">
    <property type="match status" value="1"/>
</dbReference>
<dbReference type="Pfam" id="PF00990">
    <property type="entry name" value="GGDEF"/>
    <property type="match status" value="1"/>
</dbReference>
<dbReference type="SUPFAM" id="SSF55073">
    <property type="entry name" value="Nucleotide cyclase"/>
    <property type="match status" value="1"/>
</dbReference>
<organism evidence="3 4">
    <name type="scientific">Candidatus Ornithocaccomicrobium faecavium</name>
    <dbReference type="NCBI Taxonomy" id="2840890"/>
    <lineage>
        <taxon>Bacteria</taxon>
        <taxon>Bacillati</taxon>
        <taxon>Bacillota</taxon>
        <taxon>Clostridia</taxon>
        <taxon>Candidatus Ornithocaccomicrobium</taxon>
    </lineage>
</organism>
<dbReference type="EMBL" id="DVOT01000014">
    <property type="protein sequence ID" value="HIV26448.1"/>
    <property type="molecule type" value="Genomic_DNA"/>
</dbReference>
<evidence type="ECO:0000259" key="2">
    <source>
        <dbReference type="PROSITE" id="PS50887"/>
    </source>
</evidence>
<feature type="domain" description="GGDEF" evidence="2">
    <location>
        <begin position="329"/>
        <end position="458"/>
    </location>
</feature>
<dbReference type="Gene3D" id="1.10.1760.20">
    <property type="match status" value="1"/>
</dbReference>
<reference evidence="3" key="1">
    <citation type="submission" date="2020-10" db="EMBL/GenBank/DDBJ databases">
        <authorList>
            <person name="Gilroy R."/>
        </authorList>
    </citation>
    <scope>NUCLEOTIDE SEQUENCE</scope>
    <source>
        <strain evidence="3">CHK183-6373</strain>
    </source>
</reference>
<feature type="transmembrane region" description="Helical" evidence="1">
    <location>
        <begin position="52"/>
        <end position="77"/>
    </location>
</feature>
<dbReference type="AlphaFoldDB" id="A0A9D1P4G7"/>
<evidence type="ECO:0000313" key="4">
    <source>
        <dbReference type="Proteomes" id="UP000886884"/>
    </source>
</evidence>
<feature type="transmembrane region" description="Helical" evidence="1">
    <location>
        <begin position="172"/>
        <end position="191"/>
    </location>
</feature>
<dbReference type="CDD" id="cd01949">
    <property type="entry name" value="GGDEF"/>
    <property type="match status" value="1"/>
</dbReference>